<gene>
    <name evidence="2" type="ORF">K505DRAFT_93286</name>
</gene>
<reference evidence="2" key="1">
    <citation type="journal article" date="2020" name="Stud. Mycol.">
        <title>101 Dothideomycetes genomes: a test case for predicting lifestyles and emergence of pathogens.</title>
        <authorList>
            <person name="Haridas S."/>
            <person name="Albert R."/>
            <person name="Binder M."/>
            <person name="Bloem J."/>
            <person name="Labutti K."/>
            <person name="Salamov A."/>
            <person name="Andreopoulos B."/>
            <person name="Baker S."/>
            <person name="Barry K."/>
            <person name="Bills G."/>
            <person name="Bluhm B."/>
            <person name="Cannon C."/>
            <person name="Castanera R."/>
            <person name="Culley D."/>
            <person name="Daum C."/>
            <person name="Ezra D."/>
            <person name="Gonzalez J."/>
            <person name="Henrissat B."/>
            <person name="Kuo A."/>
            <person name="Liang C."/>
            <person name="Lipzen A."/>
            <person name="Lutzoni F."/>
            <person name="Magnuson J."/>
            <person name="Mondo S."/>
            <person name="Nolan M."/>
            <person name="Ohm R."/>
            <person name="Pangilinan J."/>
            <person name="Park H.-J."/>
            <person name="Ramirez L."/>
            <person name="Alfaro M."/>
            <person name="Sun H."/>
            <person name="Tritt A."/>
            <person name="Yoshinaga Y."/>
            <person name="Zwiers L.-H."/>
            <person name="Turgeon B."/>
            <person name="Goodwin S."/>
            <person name="Spatafora J."/>
            <person name="Crous P."/>
            <person name="Grigoriev I."/>
        </authorList>
    </citation>
    <scope>NUCLEOTIDE SEQUENCE</scope>
    <source>
        <strain evidence="2">CBS 109.77</strain>
    </source>
</reference>
<feature type="compositionally biased region" description="Pro residues" evidence="1">
    <location>
        <begin position="103"/>
        <end position="115"/>
    </location>
</feature>
<protein>
    <submittedName>
        <fullName evidence="2">Uncharacterized protein</fullName>
    </submittedName>
</protein>
<organism evidence="2 3">
    <name type="scientific">Melanomma pulvis-pyrius CBS 109.77</name>
    <dbReference type="NCBI Taxonomy" id="1314802"/>
    <lineage>
        <taxon>Eukaryota</taxon>
        <taxon>Fungi</taxon>
        <taxon>Dikarya</taxon>
        <taxon>Ascomycota</taxon>
        <taxon>Pezizomycotina</taxon>
        <taxon>Dothideomycetes</taxon>
        <taxon>Pleosporomycetidae</taxon>
        <taxon>Pleosporales</taxon>
        <taxon>Melanommataceae</taxon>
        <taxon>Melanomma</taxon>
    </lineage>
</organism>
<evidence type="ECO:0000313" key="2">
    <source>
        <dbReference type="EMBL" id="KAF2789481.1"/>
    </source>
</evidence>
<sequence>MVDLPTLVVKRHLSGSTSSVGRLYLNPASDYINYDFVVHVFRFTRGLAVHLATHRLDSSCSPLAENSYKRETKRGMHMGVYQSKQMNPCLFQPPGFMSMSSPAPRPPGIKGPPYSPTTTSSYSSPLLHS</sequence>
<keyword evidence="3" id="KW-1185">Reference proteome</keyword>
<proteinExistence type="predicted"/>
<feature type="region of interest" description="Disordered" evidence="1">
    <location>
        <begin position="92"/>
        <end position="129"/>
    </location>
</feature>
<feature type="compositionally biased region" description="Low complexity" evidence="1">
    <location>
        <begin position="116"/>
        <end position="129"/>
    </location>
</feature>
<dbReference type="Proteomes" id="UP000799757">
    <property type="component" value="Unassembled WGS sequence"/>
</dbReference>
<evidence type="ECO:0000313" key="3">
    <source>
        <dbReference type="Proteomes" id="UP000799757"/>
    </source>
</evidence>
<dbReference type="EMBL" id="MU002134">
    <property type="protein sequence ID" value="KAF2789481.1"/>
    <property type="molecule type" value="Genomic_DNA"/>
</dbReference>
<dbReference type="AlphaFoldDB" id="A0A6A6WZY4"/>
<evidence type="ECO:0000256" key="1">
    <source>
        <dbReference type="SAM" id="MobiDB-lite"/>
    </source>
</evidence>
<accession>A0A6A6WZY4</accession>
<name>A0A6A6WZY4_9PLEO</name>